<name>C5KIY0_PERM5</name>
<accession>C5KIY0</accession>
<dbReference type="Proteomes" id="UP000007800">
    <property type="component" value="Unassembled WGS sequence"/>
</dbReference>
<evidence type="ECO:0000313" key="2">
    <source>
        <dbReference type="EMBL" id="EER15556.1"/>
    </source>
</evidence>
<evidence type="ECO:0000313" key="3">
    <source>
        <dbReference type="Proteomes" id="UP000007800"/>
    </source>
</evidence>
<dbReference type="RefSeq" id="XP_002783760.1">
    <property type="nucleotide sequence ID" value="XM_002783714.1"/>
</dbReference>
<dbReference type="EMBL" id="GG673421">
    <property type="protein sequence ID" value="EER15556.1"/>
    <property type="molecule type" value="Genomic_DNA"/>
</dbReference>
<protein>
    <recommendedName>
        <fullName evidence="1">DUF559 domain-containing protein</fullName>
    </recommendedName>
</protein>
<organism evidence="3">
    <name type="scientific">Perkinsus marinus (strain ATCC 50983 / TXsc)</name>
    <dbReference type="NCBI Taxonomy" id="423536"/>
    <lineage>
        <taxon>Eukaryota</taxon>
        <taxon>Sar</taxon>
        <taxon>Alveolata</taxon>
        <taxon>Perkinsozoa</taxon>
        <taxon>Perkinsea</taxon>
        <taxon>Perkinsida</taxon>
        <taxon>Perkinsidae</taxon>
        <taxon>Perkinsus</taxon>
    </lineage>
</organism>
<dbReference type="OMA" id="MAWGMCA"/>
<dbReference type="OrthoDB" id="390351at2759"/>
<gene>
    <name evidence="2" type="ORF">Pmar_PMAR016241</name>
</gene>
<feature type="domain" description="DUF559" evidence="1">
    <location>
        <begin position="119"/>
        <end position="146"/>
    </location>
</feature>
<dbReference type="InterPro" id="IPR007569">
    <property type="entry name" value="DUF559"/>
</dbReference>
<dbReference type="AlphaFoldDB" id="C5KIY0"/>
<evidence type="ECO:0000259" key="1">
    <source>
        <dbReference type="Pfam" id="PF04480"/>
    </source>
</evidence>
<keyword evidence="3" id="KW-1185">Reference proteome</keyword>
<reference evidence="2 3" key="1">
    <citation type="submission" date="2008-07" db="EMBL/GenBank/DDBJ databases">
        <authorList>
            <person name="El-Sayed N."/>
            <person name="Caler E."/>
            <person name="Inman J."/>
            <person name="Amedeo P."/>
            <person name="Hass B."/>
            <person name="Wortman J."/>
        </authorList>
    </citation>
    <scope>NUCLEOTIDE SEQUENCE [LARGE SCALE GENOMIC DNA]</scope>
    <source>
        <strain evidence="3">ATCC 50983 / TXsc</strain>
    </source>
</reference>
<dbReference type="InParanoid" id="C5KIY0"/>
<dbReference type="GeneID" id="9046348"/>
<proteinExistence type="predicted"/>
<dbReference type="Pfam" id="PF04480">
    <property type="entry name" value="DUF559"/>
    <property type="match status" value="1"/>
</dbReference>
<sequence length="195" mass="21660">MREKRGNYGGIQLSSLVDMAWGMCACQAAQSDLLQDIAGEIYGCQPPRNRDILAKMIEVDRALVLEGKGVEAPEAWQLAFAEAQRMEIERSEKSRLHFEVLDALEALKGARGLDVRLNIVRNKKIGGYVVDFFDEETKLVIEIDTLKKPTPLVTHIVFEVVDMQVRNLVRFNGEAFCTLVVDPSSPISLRAVAGG</sequence>